<feature type="transmembrane region" description="Helical" evidence="1">
    <location>
        <begin position="181"/>
        <end position="203"/>
    </location>
</feature>
<organism evidence="2 3">
    <name type="scientific">Marinobacter fuscus</name>
    <dbReference type="NCBI Taxonomy" id="2109942"/>
    <lineage>
        <taxon>Bacteria</taxon>
        <taxon>Pseudomonadati</taxon>
        <taxon>Pseudomonadota</taxon>
        <taxon>Gammaproteobacteria</taxon>
        <taxon>Pseudomonadales</taxon>
        <taxon>Marinobacteraceae</taxon>
        <taxon>Marinobacter</taxon>
    </lineage>
</organism>
<sequence length="225" mass="24332">MQSNSAITRYTTSDFQSAPVLALADLMGLDSGHKQQIASNTGFYGGLLCGIAVHRHLDRQNHMEVNRRIIEEVPVGRLQAKLRELVVMQRVQPYWFMWSLSDEELQGFFELNNAVETVTGHLVPSGLDGILGGLTVAALATTAYEVATSGGKALVKDRVRAVAGSQLVEAVARRLGANPAIVVQAGYIVIPVAIVIAGLNIMAKHSSERARRELSARGLLAYKDL</sequence>
<gene>
    <name evidence="2" type="ORF">C7H09_11660</name>
</gene>
<evidence type="ECO:0000313" key="2">
    <source>
        <dbReference type="EMBL" id="PSF05992.1"/>
    </source>
</evidence>
<dbReference type="OrthoDB" id="5916510at2"/>
<dbReference type="AlphaFoldDB" id="A0A2T1K8Z2"/>
<keyword evidence="1" id="KW-0472">Membrane</keyword>
<protein>
    <submittedName>
        <fullName evidence="2">Uncharacterized protein</fullName>
    </submittedName>
</protein>
<keyword evidence="3" id="KW-1185">Reference proteome</keyword>
<comment type="caution">
    <text evidence="2">The sequence shown here is derived from an EMBL/GenBank/DDBJ whole genome shotgun (WGS) entry which is preliminary data.</text>
</comment>
<dbReference type="EMBL" id="PXNP01000085">
    <property type="protein sequence ID" value="PSF05992.1"/>
    <property type="molecule type" value="Genomic_DNA"/>
</dbReference>
<dbReference type="RefSeq" id="WP_106762799.1">
    <property type="nucleotide sequence ID" value="NZ_PXNP01000085.1"/>
</dbReference>
<keyword evidence="1" id="KW-0812">Transmembrane</keyword>
<proteinExistence type="predicted"/>
<accession>A0A2T1K8Z2</accession>
<evidence type="ECO:0000256" key="1">
    <source>
        <dbReference type="SAM" id="Phobius"/>
    </source>
</evidence>
<dbReference type="Proteomes" id="UP000239866">
    <property type="component" value="Unassembled WGS sequence"/>
</dbReference>
<keyword evidence="1" id="KW-1133">Transmembrane helix</keyword>
<reference evidence="2 3" key="1">
    <citation type="submission" date="2018-03" db="EMBL/GenBank/DDBJ databases">
        <title>Marinobacter brunus sp. nov., a marine bacterium of Gamma-proteobacteria isolated from the surface seawater of the South China Sea.</title>
        <authorList>
            <person name="Cheng H."/>
            <person name="Wu Y.-H."/>
            <person name="Xamxidin M."/>
            <person name="Xu X.-W."/>
        </authorList>
    </citation>
    <scope>NUCLEOTIDE SEQUENCE [LARGE SCALE GENOMIC DNA]</scope>
    <source>
        <strain evidence="2 3">NH169-3</strain>
    </source>
</reference>
<name>A0A2T1K8Z2_9GAMM</name>
<evidence type="ECO:0000313" key="3">
    <source>
        <dbReference type="Proteomes" id="UP000239866"/>
    </source>
</evidence>